<dbReference type="InterPro" id="IPR038050">
    <property type="entry name" value="Neuro_actylchol_rec"/>
</dbReference>
<feature type="transmembrane region" description="Helical" evidence="22">
    <location>
        <begin position="286"/>
        <end position="305"/>
    </location>
</feature>
<evidence type="ECO:0000256" key="10">
    <source>
        <dbReference type="ARBA" id="ARBA00023157"/>
    </source>
</evidence>
<evidence type="ECO:0000256" key="17">
    <source>
        <dbReference type="ARBA" id="ARBA00059554"/>
    </source>
</evidence>
<accession>A0A093ID06</accession>
<dbReference type="InterPro" id="IPR018000">
    <property type="entry name" value="Neurotransmitter_ion_chnl_CS"/>
</dbReference>
<reference evidence="25 26" key="1">
    <citation type="submission" date="2014-04" db="EMBL/GenBank/DDBJ databases">
        <title>Genome evolution of avian class.</title>
        <authorList>
            <person name="Zhang G."/>
            <person name="Li C."/>
        </authorList>
    </citation>
    <scope>NUCLEOTIDE SEQUENCE [LARGE SCALE GENOMIC DNA]</scope>
    <source>
        <strain evidence="25">BGI_N326</strain>
    </source>
</reference>
<protein>
    <recommendedName>
        <fullName evidence="20">Gamma-aminobutyric acid receptor subunit pi</fullName>
    </recommendedName>
    <alternativeName>
        <fullName evidence="21">GABA(A) receptor subunit pi</fullName>
    </alternativeName>
</protein>
<evidence type="ECO:0000256" key="22">
    <source>
        <dbReference type="RuleBase" id="RU000687"/>
    </source>
</evidence>
<comment type="subunit">
    <text evidence="19">Heteropentamer, formed by a combination of alpha (GABRA1-6), beta (GABRB1-3), gamma (GABRG1-3), delta (GABRD), epsilon (GABRE), rho (GABRR1-3), pi (GABRP) and theta (GABRQ) chains, each subunit exhibiting distinct physiological and pharmacological properties.</text>
</comment>
<dbReference type="InterPro" id="IPR006028">
    <property type="entry name" value="GABAA/Glycine_rcpt"/>
</dbReference>
<keyword evidence="2 22" id="KW-0813">Transport</keyword>
<dbReference type="EMBL" id="KK559863">
    <property type="protein sequence ID" value="KFW00575.1"/>
    <property type="molecule type" value="Genomic_DNA"/>
</dbReference>
<keyword evidence="13" id="KW-0868">Chloride</keyword>
<evidence type="ECO:0000256" key="1">
    <source>
        <dbReference type="ARBA" id="ARBA00004424"/>
    </source>
</evidence>
<dbReference type="InterPro" id="IPR036734">
    <property type="entry name" value="Neur_chan_lig-bd_sf"/>
</dbReference>
<evidence type="ECO:0000256" key="21">
    <source>
        <dbReference type="ARBA" id="ARBA00079775"/>
    </source>
</evidence>
<comment type="similarity">
    <text evidence="18">Belongs to the ligand-gated ion channel (TC 1.A.9) family. Gamma-aminobutyric acid receptor (TC 1.A.9.5) subfamily. GABRP sub-subfamily.</text>
</comment>
<dbReference type="GO" id="GO:0004890">
    <property type="term" value="F:GABA-A receptor activity"/>
    <property type="evidence" value="ECO:0007669"/>
    <property type="project" value="UniProtKB-ARBA"/>
</dbReference>
<dbReference type="GO" id="GO:0097060">
    <property type="term" value="C:synaptic membrane"/>
    <property type="evidence" value="ECO:0007669"/>
    <property type="project" value="UniProtKB-SubCell"/>
</dbReference>
<dbReference type="SUPFAM" id="SSF90112">
    <property type="entry name" value="Neurotransmitter-gated ion-channel transmembrane pore"/>
    <property type="match status" value="1"/>
</dbReference>
<evidence type="ECO:0000256" key="7">
    <source>
        <dbReference type="ARBA" id="ARBA00023018"/>
    </source>
</evidence>
<evidence type="ECO:0000313" key="25">
    <source>
        <dbReference type="EMBL" id="KFW00575.1"/>
    </source>
</evidence>
<keyword evidence="4 22" id="KW-0812">Transmembrane</keyword>
<feature type="non-terminal residue" evidence="25">
    <location>
        <position position="430"/>
    </location>
</feature>
<proteinExistence type="inferred from homology"/>
<keyword evidence="3" id="KW-1003">Cell membrane</keyword>
<keyword evidence="7" id="KW-0770">Synapse</keyword>
<dbReference type="GO" id="GO:0034707">
    <property type="term" value="C:chloride channel complex"/>
    <property type="evidence" value="ECO:0007669"/>
    <property type="project" value="UniProtKB-KW"/>
</dbReference>
<dbReference type="PANTHER" id="PTHR18945">
    <property type="entry name" value="NEUROTRANSMITTER GATED ION CHANNEL"/>
    <property type="match status" value="1"/>
</dbReference>
<keyword evidence="9 22" id="KW-0472">Membrane</keyword>
<evidence type="ECO:0000256" key="5">
    <source>
        <dbReference type="ARBA" id="ARBA00022729"/>
    </source>
</evidence>
<keyword evidence="5" id="KW-0732">Signal</keyword>
<feature type="domain" description="Neurotransmitter-gated ion-channel ligand-binding" evidence="23">
    <location>
        <begin position="19"/>
        <end position="219"/>
    </location>
</feature>
<feature type="transmembrane region" description="Helical" evidence="22">
    <location>
        <begin position="220"/>
        <end position="244"/>
    </location>
</feature>
<sequence>RLMQISEAEGKDEILPPTIQKIIKGYNKYLRPFFDNGPVSVGMSLDIASIDTISEINMDYTATIFLRQRWTDERLCFDGNKSLSLDGRLVEMLWVPDTFIVDSKKSFLHDITVENRLIRIYPNGTVLYALRITTTVACSMDLSKYPMDKQTCTLQLESWGYNINDVMFYWTRGNDSVRGLDTLRLAQYTVEDHFTSVSEAVYETGRYPKLVFHFELKRNILYFILETYVPSILLVVLSWVSFWISQSSVPARICIGVTTVLTMTTLMMGARTSLPNANCFIKAIDVYLGICFSFIFGALLEYAVAHFCTLHRLSSKELPKPNFVAWICWYLCNIPNQTKYPQYIQESFCLQLQLMSNPVSSESVTENLITSKGEDFIGCSSPMSVMKRLFCIFDCFHVKNPYHIDNYARYSFPLSFIIINVFYWVYYLYF</sequence>
<dbReference type="InterPro" id="IPR006202">
    <property type="entry name" value="Neur_chan_lig-bd"/>
</dbReference>
<evidence type="ECO:0000256" key="9">
    <source>
        <dbReference type="ARBA" id="ARBA00023136"/>
    </source>
</evidence>
<dbReference type="SUPFAM" id="SSF63712">
    <property type="entry name" value="Nicotinic receptor ligand binding domain-like"/>
    <property type="match status" value="1"/>
</dbReference>
<evidence type="ECO:0000259" key="23">
    <source>
        <dbReference type="Pfam" id="PF02931"/>
    </source>
</evidence>
<gene>
    <name evidence="25" type="ORF">N326_13010</name>
</gene>
<evidence type="ECO:0000259" key="24">
    <source>
        <dbReference type="Pfam" id="PF02932"/>
    </source>
</evidence>
<dbReference type="InterPro" id="IPR036719">
    <property type="entry name" value="Neuro-gated_channel_TM_sf"/>
</dbReference>
<dbReference type="NCBIfam" id="TIGR00860">
    <property type="entry name" value="LIC"/>
    <property type="match status" value="1"/>
</dbReference>
<evidence type="ECO:0000256" key="8">
    <source>
        <dbReference type="ARBA" id="ARBA00023065"/>
    </source>
</evidence>
<dbReference type="GO" id="GO:0022851">
    <property type="term" value="F:GABA-gated chloride ion channel activity"/>
    <property type="evidence" value="ECO:0007669"/>
    <property type="project" value="UniProtKB-ARBA"/>
</dbReference>
<evidence type="ECO:0000256" key="14">
    <source>
        <dbReference type="ARBA" id="ARBA00023303"/>
    </source>
</evidence>
<comment type="subcellular location">
    <subcellularLocation>
        <location evidence="1">Apical cell membrane</location>
        <topology evidence="1">Multi-pass membrane protein</topology>
    </subcellularLocation>
    <subcellularLocation>
        <location evidence="16">Synaptic cell membrane</location>
        <topology evidence="16">Multi-pass membrane protein</topology>
    </subcellularLocation>
</comment>
<dbReference type="InterPro" id="IPR006201">
    <property type="entry name" value="Neur_channel"/>
</dbReference>
<evidence type="ECO:0000256" key="18">
    <source>
        <dbReference type="ARBA" id="ARBA00061437"/>
    </source>
</evidence>
<feature type="domain" description="Neurotransmitter-gated ion-channel transmembrane" evidence="24">
    <location>
        <begin position="227"/>
        <end position="332"/>
    </location>
</feature>
<dbReference type="InterPro" id="IPR006029">
    <property type="entry name" value="Neurotrans-gated_channel_TM"/>
</dbReference>
<dbReference type="GO" id="GO:0016324">
    <property type="term" value="C:apical plasma membrane"/>
    <property type="evidence" value="ECO:0007669"/>
    <property type="project" value="UniProtKB-SubCell"/>
</dbReference>
<dbReference type="PRINTS" id="PR00252">
    <property type="entry name" value="NRIONCHANNEL"/>
</dbReference>
<keyword evidence="6 22" id="KW-1133">Transmembrane helix</keyword>
<dbReference type="CDD" id="cd19004">
    <property type="entry name" value="LGIC_ECD_GABAAR_pi"/>
    <property type="match status" value="1"/>
</dbReference>
<evidence type="ECO:0000256" key="3">
    <source>
        <dbReference type="ARBA" id="ARBA00022475"/>
    </source>
</evidence>
<feature type="non-terminal residue" evidence="25">
    <location>
        <position position="1"/>
    </location>
</feature>
<evidence type="ECO:0000256" key="12">
    <source>
        <dbReference type="ARBA" id="ARBA00023180"/>
    </source>
</evidence>
<evidence type="ECO:0000313" key="26">
    <source>
        <dbReference type="Proteomes" id="UP000054232"/>
    </source>
</evidence>
<dbReference type="PRINTS" id="PR00253">
    <property type="entry name" value="GABAARECEPTR"/>
</dbReference>
<evidence type="ECO:0000256" key="19">
    <source>
        <dbReference type="ARBA" id="ARBA00064898"/>
    </source>
</evidence>
<feature type="transmembrane region" description="Helical" evidence="22">
    <location>
        <begin position="410"/>
        <end position="429"/>
    </location>
</feature>
<dbReference type="Proteomes" id="UP000054232">
    <property type="component" value="Unassembled WGS sequence"/>
</dbReference>
<evidence type="ECO:0000256" key="6">
    <source>
        <dbReference type="ARBA" id="ARBA00022989"/>
    </source>
</evidence>
<dbReference type="Pfam" id="PF02932">
    <property type="entry name" value="Neur_chan_memb"/>
    <property type="match status" value="1"/>
</dbReference>
<keyword evidence="14 22" id="KW-0407">Ion channel</keyword>
<dbReference type="AlphaFoldDB" id="A0A093ID06"/>
<dbReference type="Pfam" id="PF02931">
    <property type="entry name" value="Neur_chan_LBD"/>
    <property type="match status" value="1"/>
</dbReference>
<organism evidence="25 26">
    <name type="scientific">Eurypyga helias</name>
    <name type="common">Sunbittern</name>
    <name type="synonym">Ardea helias</name>
    <dbReference type="NCBI Taxonomy" id="54383"/>
    <lineage>
        <taxon>Eukaryota</taxon>
        <taxon>Metazoa</taxon>
        <taxon>Chordata</taxon>
        <taxon>Craniata</taxon>
        <taxon>Vertebrata</taxon>
        <taxon>Euteleostomi</taxon>
        <taxon>Archelosauria</taxon>
        <taxon>Archosauria</taxon>
        <taxon>Dinosauria</taxon>
        <taxon>Saurischia</taxon>
        <taxon>Theropoda</taxon>
        <taxon>Coelurosauria</taxon>
        <taxon>Aves</taxon>
        <taxon>Neognathae</taxon>
        <taxon>Neoaves</taxon>
        <taxon>Phaethontimorphae</taxon>
        <taxon>Eurypygiformes</taxon>
        <taxon>Eurypygidae</taxon>
        <taxon>Eurypyga</taxon>
    </lineage>
</organism>
<evidence type="ECO:0000256" key="16">
    <source>
        <dbReference type="ARBA" id="ARBA00034099"/>
    </source>
</evidence>
<keyword evidence="25" id="KW-0675">Receptor</keyword>
<evidence type="ECO:0000256" key="15">
    <source>
        <dbReference type="ARBA" id="ARBA00024167"/>
    </source>
</evidence>
<keyword evidence="11" id="KW-0869">Chloride channel</keyword>
<dbReference type="Gene3D" id="1.20.58.390">
    <property type="entry name" value="Neurotransmitter-gated ion-channel transmembrane domain"/>
    <property type="match status" value="1"/>
</dbReference>
<keyword evidence="10" id="KW-1015">Disulfide bond</keyword>
<dbReference type="Gene3D" id="2.70.170.10">
    <property type="entry name" value="Neurotransmitter-gated ion-channel ligand-binding domain"/>
    <property type="match status" value="1"/>
</dbReference>
<name>A0A093ID06_EURHL</name>
<evidence type="ECO:0000256" key="4">
    <source>
        <dbReference type="ARBA" id="ARBA00022692"/>
    </source>
</evidence>
<dbReference type="PROSITE" id="PS00236">
    <property type="entry name" value="NEUROTR_ION_CHANNEL"/>
    <property type="match status" value="1"/>
</dbReference>
<keyword evidence="8 22" id="KW-0406">Ion transport</keyword>
<evidence type="ECO:0000256" key="13">
    <source>
        <dbReference type="ARBA" id="ARBA00023214"/>
    </source>
</evidence>
<comment type="function">
    <text evidence="17">Pi subunit of the heteropentameric ligand-gated chloride channel gated by gamma-aminobutyric acid (GABA). GABA-gated chloride channels, also named GABA(A) receptors (GABAAR), consist of five subunits arranged around a central pore and contain GABA active binding site(s) located at the alpha and beta subunit interfaces. When activated by GABA, GABAARs selectively allow the flow of chloride anions across the cell membrane down their electrochemical gradient. Pi-containing GABAARs are mostly located in peripheral tissues. In the uterus, pi subunits modulate uterus contraction by altering the sensitivity of GABAARs to pregnanolone. In the lungs, pi-containing GABAARs contribute to pulmonary fluid transport via luminal secretion of chloride.</text>
</comment>
<keyword evidence="12" id="KW-0325">Glycoprotein</keyword>
<dbReference type="FunFam" id="2.70.170.10:FF:000011">
    <property type="entry name" value="Gamma-aminobutyric acid receptor subunit pi isoform X1"/>
    <property type="match status" value="1"/>
</dbReference>
<feature type="transmembrane region" description="Helical" evidence="22">
    <location>
        <begin position="250"/>
        <end position="274"/>
    </location>
</feature>
<keyword evidence="26" id="KW-1185">Reference proteome</keyword>
<comment type="catalytic activity">
    <reaction evidence="15">
        <text>chloride(in) = chloride(out)</text>
        <dbReference type="Rhea" id="RHEA:29823"/>
        <dbReference type="ChEBI" id="CHEBI:17996"/>
    </reaction>
</comment>
<evidence type="ECO:0000256" key="11">
    <source>
        <dbReference type="ARBA" id="ARBA00023173"/>
    </source>
</evidence>
<evidence type="ECO:0000256" key="20">
    <source>
        <dbReference type="ARBA" id="ARBA00070417"/>
    </source>
</evidence>
<evidence type="ECO:0000256" key="2">
    <source>
        <dbReference type="ARBA" id="ARBA00022448"/>
    </source>
</evidence>